<dbReference type="PANTHER" id="PTHR43767:SF1">
    <property type="entry name" value="NONRIBOSOMAL PEPTIDE SYNTHASE PES1 (EUROFUNG)-RELATED"/>
    <property type="match status" value="1"/>
</dbReference>
<protein>
    <recommendedName>
        <fullName evidence="1">AMP-dependent synthetase/ligase domain-containing protein</fullName>
    </recommendedName>
</protein>
<dbReference type="PANTHER" id="PTHR43767">
    <property type="entry name" value="LONG-CHAIN-FATTY-ACID--COA LIGASE"/>
    <property type="match status" value="1"/>
</dbReference>
<dbReference type="SUPFAM" id="SSF56801">
    <property type="entry name" value="Acetyl-CoA synthetase-like"/>
    <property type="match status" value="1"/>
</dbReference>
<dbReference type="Proteomes" id="UP000218934">
    <property type="component" value="Unassembled WGS sequence"/>
</dbReference>
<dbReference type="InterPro" id="IPR042099">
    <property type="entry name" value="ANL_N_sf"/>
</dbReference>
<dbReference type="InterPro" id="IPR050237">
    <property type="entry name" value="ATP-dep_AMP-bd_enzyme"/>
</dbReference>
<sequence>MLHEAFDYHAGSRGGQVLSRMGGVELSYGAGRARSIAMASALLGLGVKPGDRVVTILGNSIDALLLIHAASRTGIVCVPLNWRLAPREWVGMIEDAGARVVIADPAHGEALEAAGGRPEVAICSRGALPGWLSLDELVERAAPGLPPVPVTDEAAVLQLYTSGTTGKPKGAMISHRGVVANIGQIELATGSSAPGQRSLHVLPMFHIAGAVFALRAMAHGETLVILAAADPAVLLRTIVEERIAHMFIVPTLIQMMLRQPEIAGMRFPHLRQIMYGASPIAEHVLVEAMGVFGCAFLQGFGMTELSCAGTFLSEADHVRALSDRPELLASAGRALPGTELRIVDAGGRACAPGEIGEILIRG</sequence>
<name>A0A2A4FP84_9SPHN</name>
<accession>A0A2A4FP84</accession>
<feature type="non-terminal residue" evidence="2">
    <location>
        <position position="362"/>
    </location>
</feature>
<keyword evidence="3" id="KW-1185">Reference proteome</keyword>
<organism evidence="2 3">
    <name type="scientific">Rhizorhabdus dicambivorans</name>
    <dbReference type="NCBI Taxonomy" id="1850238"/>
    <lineage>
        <taxon>Bacteria</taxon>
        <taxon>Pseudomonadati</taxon>
        <taxon>Pseudomonadota</taxon>
        <taxon>Alphaproteobacteria</taxon>
        <taxon>Sphingomonadales</taxon>
        <taxon>Sphingomonadaceae</taxon>
        <taxon>Rhizorhabdus</taxon>
    </lineage>
</organism>
<evidence type="ECO:0000259" key="1">
    <source>
        <dbReference type="Pfam" id="PF00501"/>
    </source>
</evidence>
<comment type="caution">
    <text evidence="2">The sequence shown here is derived from an EMBL/GenBank/DDBJ whole genome shotgun (WGS) entry which is preliminary data.</text>
</comment>
<dbReference type="Gene3D" id="3.40.50.12780">
    <property type="entry name" value="N-terminal domain of ligase-like"/>
    <property type="match status" value="1"/>
</dbReference>
<reference evidence="2 3" key="1">
    <citation type="submission" date="2017-09" db="EMBL/GenBank/DDBJ databases">
        <title>The Catabolism of 3,6-Dichlorosalicylic acid is Initiated by the Cytochrome P450 Monooxygenase DsmABC in Rhizorhabdus dicambivorans Ndbn-20.</title>
        <authorList>
            <person name="Na L."/>
        </authorList>
    </citation>
    <scope>NUCLEOTIDE SEQUENCE [LARGE SCALE GENOMIC DNA]</scope>
    <source>
        <strain evidence="2 3">Ndbn-20m</strain>
    </source>
</reference>
<evidence type="ECO:0000313" key="3">
    <source>
        <dbReference type="Proteomes" id="UP000218934"/>
    </source>
</evidence>
<evidence type="ECO:0000313" key="2">
    <source>
        <dbReference type="EMBL" id="PCE39534.1"/>
    </source>
</evidence>
<gene>
    <name evidence="2" type="ORF">COO09_25065</name>
</gene>
<dbReference type="EMBL" id="NWUF01000081">
    <property type="protein sequence ID" value="PCE39534.1"/>
    <property type="molecule type" value="Genomic_DNA"/>
</dbReference>
<proteinExistence type="predicted"/>
<dbReference type="Pfam" id="PF00501">
    <property type="entry name" value="AMP-binding"/>
    <property type="match status" value="1"/>
</dbReference>
<feature type="domain" description="AMP-dependent synthetase/ligase" evidence="1">
    <location>
        <begin position="21"/>
        <end position="362"/>
    </location>
</feature>
<dbReference type="AlphaFoldDB" id="A0A2A4FP84"/>
<dbReference type="InterPro" id="IPR000873">
    <property type="entry name" value="AMP-dep_synth/lig_dom"/>
</dbReference>